<gene>
    <name evidence="1" type="ORF">J2X78_001219</name>
</gene>
<dbReference type="Proteomes" id="UP001246858">
    <property type="component" value="Unassembled WGS sequence"/>
</dbReference>
<protein>
    <submittedName>
        <fullName evidence="1">Uncharacterized protein</fullName>
    </submittedName>
</protein>
<dbReference type="EMBL" id="JAVDTF010000001">
    <property type="protein sequence ID" value="MDR6782667.1"/>
    <property type="molecule type" value="Genomic_DNA"/>
</dbReference>
<keyword evidence="2" id="KW-1185">Reference proteome</keyword>
<comment type="caution">
    <text evidence="1">The sequence shown here is derived from an EMBL/GenBank/DDBJ whole genome shotgun (WGS) entry which is preliminary data.</text>
</comment>
<accession>A0ACC6KTX1</accession>
<organism evidence="1 2">
    <name type="scientific">Pedobacter africanus</name>
    <dbReference type="NCBI Taxonomy" id="151894"/>
    <lineage>
        <taxon>Bacteria</taxon>
        <taxon>Pseudomonadati</taxon>
        <taxon>Bacteroidota</taxon>
        <taxon>Sphingobacteriia</taxon>
        <taxon>Sphingobacteriales</taxon>
        <taxon>Sphingobacteriaceae</taxon>
        <taxon>Pedobacter</taxon>
    </lineage>
</organism>
<sequence>MTELNYFEAIIKVLEQGSYYWEPDMVAILHRTKTEMMEDGLNYLIEAGCDLYWEIKYGEKRCCALVVRAMKVEERMQGLPLNMEEMHEQDIIRALIGILNELCDWFRDLKHTDEYEF</sequence>
<name>A0ACC6KTX1_9SPHI</name>
<evidence type="ECO:0000313" key="1">
    <source>
        <dbReference type="EMBL" id="MDR6782667.1"/>
    </source>
</evidence>
<proteinExistence type="predicted"/>
<reference evidence="1" key="1">
    <citation type="submission" date="2023-07" db="EMBL/GenBank/DDBJ databases">
        <title>Sorghum-associated microbial communities from plants grown in Nebraska, USA.</title>
        <authorList>
            <person name="Schachtman D."/>
        </authorList>
    </citation>
    <scope>NUCLEOTIDE SEQUENCE</scope>
    <source>
        <strain evidence="1">2697</strain>
    </source>
</reference>
<evidence type="ECO:0000313" key="2">
    <source>
        <dbReference type="Proteomes" id="UP001246858"/>
    </source>
</evidence>